<proteinExistence type="predicted"/>
<name>A0ABX8EQG5_9PSED</name>
<accession>A0ABX8EQG5</accession>
<dbReference type="RefSeq" id="WP_214377787.1">
    <property type="nucleotide sequence ID" value="NZ_CP075566.1"/>
</dbReference>
<dbReference type="Proteomes" id="UP000681155">
    <property type="component" value="Chromosome"/>
</dbReference>
<evidence type="ECO:0000313" key="2">
    <source>
        <dbReference type="Proteomes" id="UP000681155"/>
    </source>
</evidence>
<protein>
    <submittedName>
        <fullName evidence="1">Uncharacterized protein</fullName>
    </submittedName>
</protein>
<reference evidence="1 2" key="1">
    <citation type="submission" date="2021-05" db="EMBL/GenBank/DDBJ databases">
        <title>Complete genome of the cytokinin-producing biocontrol strain Pseudomonas fluorescens G20-18.</title>
        <authorList>
            <person name="Nielsen T.K."/>
            <person name="Mekureyaw M.F."/>
            <person name="Hansen L.H."/>
            <person name="Nicolaisen M.H."/>
            <person name="Roitsch T.G."/>
            <person name="Hennessy R.C."/>
        </authorList>
    </citation>
    <scope>NUCLEOTIDE SEQUENCE [LARGE SCALE GENOMIC DNA]</scope>
    <source>
        <strain evidence="1 2">G20-18</strain>
    </source>
</reference>
<sequence>MSRIQKKITGIRKTTKLNEFKYLDLWKSFRSSLGAELDLIILLAETPENCVDLDWERMQPTDREL</sequence>
<gene>
    <name evidence="1" type="ORF">KJF94_18725</name>
</gene>
<evidence type="ECO:0000313" key="1">
    <source>
        <dbReference type="EMBL" id="QVW21914.1"/>
    </source>
</evidence>
<organism evidence="1 2">
    <name type="scientific">Pseudomonas hormoni</name>
    <dbReference type="NCBI Taxonomy" id="3093767"/>
    <lineage>
        <taxon>Bacteria</taxon>
        <taxon>Pseudomonadati</taxon>
        <taxon>Pseudomonadota</taxon>
        <taxon>Gammaproteobacteria</taxon>
        <taxon>Pseudomonadales</taxon>
        <taxon>Pseudomonadaceae</taxon>
        <taxon>Pseudomonas</taxon>
    </lineage>
</organism>
<dbReference type="EMBL" id="CP075566">
    <property type="protein sequence ID" value="QVW21914.1"/>
    <property type="molecule type" value="Genomic_DNA"/>
</dbReference>
<keyword evidence="2" id="KW-1185">Reference proteome</keyword>